<feature type="transmembrane region" description="Helical" evidence="7">
    <location>
        <begin position="134"/>
        <end position="153"/>
    </location>
</feature>
<feature type="transmembrane region" description="Helical" evidence="7">
    <location>
        <begin position="89"/>
        <end position="109"/>
    </location>
</feature>
<evidence type="ECO:0000256" key="2">
    <source>
        <dbReference type="ARBA" id="ARBA00008929"/>
    </source>
</evidence>
<dbReference type="Gene3D" id="1.20.1630.10">
    <property type="entry name" value="Formate dehydrogenase/DMSO reductase domain"/>
    <property type="match status" value="1"/>
</dbReference>
<feature type="transmembrane region" description="Helical" evidence="7">
    <location>
        <begin position="277"/>
        <end position="303"/>
    </location>
</feature>
<evidence type="ECO:0000256" key="4">
    <source>
        <dbReference type="ARBA" id="ARBA00022692"/>
    </source>
</evidence>
<evidence type="ECO:0000256" key="5">
    <source>
        <dbReference type="ARBA" id="ARBA00022989"/>
    </source>
</evidence>
<evidence type="ECO:0000256" key="7">
    <source>
        <dbReference type="SAM" id="Phobius"/>
    </source>
</evidence>
<proteinExistence type="inferred from homology"/>
<protein>
    <submittedName>
        <fullName evidence="8">Polysulfide reductase</fullName>
    </submittedName>
</protein>
<dbReference type="RefSeq" id="WP_237260639.1">
    <property type="nucleotide sequence ID" value="NZ_AP024202.1"/>
</dbReference>
<feature type="transmembrane region" description="Helical" evidence="7">
    <location>
        <begin position="45"/>
        <end position="69"/>
    </location>
</feature>
<dbReference type="Pfam" id="PF03916">
    <property type="entry name" value="NrfD"/>
    <property type="match status" value="1"/>
</dbReference>
<reference evidence="8" key="1">
    <citation type="journal article" date="2022" name="Arch. Microbiol.">
        <title>Thiomicrorhabdus immobilis sp. nov., a mesophilic sulfur-oxidizing bacterium isolated from sediment of a brackish lake in northern Japan.</title>
        <authorList>
            <person name="Kojima H."/>
            <person name="Mochizuki J."/>
            <person name="Kanda M."/>
            <person name="Watanabe T."/>
            <person name="Fukui M."/>
        </authorList>
    </citation>
    <scope>NUCLEOTIDE SEQUENCE</scope>
    <source>
        <strain evidence="8">Am19</strain>
    </source>
</reference>
<keyword evidence="3" id="KW-1003">Cell membrane</keyword>
<dbReference type="InterPro" id="IPR005614">
    <property type="entry name" value="NrfD-like"/>
</dbReference>
<evidence type="ECO:0000256" key="6">
    <source>
        <dbReference type="ARBA" id="ARBA00023136"/>
    </source>
</evidence>
<comment type="similarity">
    <text evidence="2">Belongs to the NrfD family.</text>
</comment>
<comment type="subcellular location">
    <subcellularLocation>
        <location evidence="1">Cell membrane</location>
        <topology evidence="1">Multi-pass membrane protein</topology>
    </subcellularLocation>
</comment>
<sequence length="309" mass="35015">MFYFGQEQWNWLVAVYLFLGGMGAMVMAISTIIHRVKAFGQDNTLLMIWGNLTGFAMLSVGSAMLFYHLLDHLAVWHVLLGVFNKPDSWIAWGTWSIIFGMVWGLIYTLPHIPTPKFLGWCQLLKFFKWFGSKYAGPMAWGTVFMSVFTAVYTGMLLQSFPAVALWHNPGIPVLFTVSAVSTALATLLVLQYVVVRENDHELRHRFELIDTWLIGIELIIVLGFFFYLFNGSLNAQASHDLLWSDPVWLYGFVVGGLLLPFIINLAMVTHKLPTNGFLVIVSAILVLIGGYILRHYMLLAGIWELPYPK</sequence>
<dbReference type="Proteomes" id="UP001054820">
    <property type="component" value="Chromosome"/>
</dbReference>
<feature type="transmembrane region" description="Helical" evidence="7">
    <location>
        <begin position="247"/>
        <end position="265"/>
    </location>
</feature>
<evidence type="ECO:0000313" key="8">
    <source>
        <dbReference type="EMBL" id="BCN93484.1"/>
    </source>
</evidence>
<dbReference type="InterPro" id="IPR052049">
    <property type="entry name" value="Electron_transfer_protein"/>
</dbReference>
<organism evidence="8 9">
    <name type="scientific">Thiomicrorhabdus immobilis</name>
    <dbReference type="NCBI Taxonomy" id="2791037"/>
    <lineage>
        <taxon>Bacteria</taxon>
        <taxon>Pseudomonadati</taxon>
        <taxon>Pseudomonadota</taxon>
        <taxon>Gammaproteobacteria</taxon>
        <taxon>Thiotrichales</taxon>
        <taxon>Piscirickettsiaceae</taxon>
        <taxon>Thiomicrorhabdus</taxon>
    </lineage>
</organism>
<name>A0ABN6D0N9_9GAMM</name>
<feature type="transmembrane region" description="Helical" evidence="7">
    <location>
        <begin position="173"/>
        <end position="194"/>
    </location>
</feature>
<evidence type="ECO:0000313" key="9">
    <source>
        <dbReference type="Proteomes" id="UP001054820"/>
    </source>
</evidence>
<feature type="transmembrane region" description="Helical" evidence="7">
    <location>
        <begin position="206"/>
        <end position="227"/>
    </location>
</feature>
<feature type="transmembrane region" description="Helical" evidence="7">
    <location>
        <begin position="12"/>
        <end position="33"/>
    </location>
</feature>
<accession>A0ABN6D0N9</accession>
<evidence type="ECO:0000256" key="1">
    <source>
        <dbReference type="ARBA" id="ARBA00004651"/>
    </source>
</evidence>
<keyword evidence="6 7" id="KW-0472">Membrane</keyword>
<dbReference type="EMBL" id="AP024202">
    <property type="protein sequence ID" value="BCN93484.1"/>
    <property type="molecule type" value="Genomic_DNA"/>
</dbReference>
<keyword evidence="9" id="KW-1185">Reference proteome</keyword>
<dbReference type="PANTHER" id="PTHR34856:SF2">
    <property type="entry name" value="PROTEIN NRFD"/>
    <property type="match status" value="1"/>
</dbReference>
<gene>
    <name evidence="8" type="ORF">THMIRHAM_12690</name>
</gene>
<keyword evidence="5 7" id="KW-1133">Transmembrane helix</keyword>
<evidence type="ECO:0000256" key="3">
    <source>
        <dbReference type="ARBA" id="ARBA00022475"/>
    </source>
</evidence>
<dbReference type="PANTHER" id="PTHR34856">
    <property type="entry name" value="PROTEIN NRFD"/>
    <property type="match status" value="1"/>
</dbReference>
<keyword evidence="4 7" id="KW-0812">Transmembrane</keyword>